<organism evidence="1 2">
    <name type="scientific">Gordonia polyisoprenivorans (strain DSM 44266 / VH2)</name>
    <dbReference type="NCBI Taxonomy" id="1112204"/>
    <lineage>
        <taxon>Bacteria</taxon>
        <taxon>Bacillati</taxon>
        <taxon>Actinomycetota</taxon>
        <taxon>Actinomycetes</taxon>
        <taxon>Mycobacteriales</taxon>
        <taxon>Gordoniaceae</taxon>
        <taxon>Gordonia</taxon>
    </lineage>
</organism>
<dbReference type="Proteomes" id="UP000009154">
    <property type="component" value="Chromosome"/>
</dbReference>
<protein>
    <submittedName>
        <fullName evidence="1">Uncharacterized protein</fullName>
    </submittedName>
</protein>
<dbReference type="AlphaFoldDB" id="H6MUN8"/>
<evidence type="ECO:0000313" key="2">
    <source>
        <dbReference type="Proteomes" id="UP000009154"/>
    </source>
</evidence>
<name>H6MUN8_GORPV</name>
<dbReference type="HOGENOM" id="CLU_3290338_0_0_11"/>
<keyword evidence="2" id="KW-1185">Reference proteome</keyword>
<dbReference type="EMBL" id="CP003119">
    <property type="protein sequence ID" value="AFA74022.1"/>
    <property type="molecule type" value="Genomic_DNA"/>
</dbReference>
<sequence>MPLGRVDARLFAASGEVSKLTCGCRYGIAPDLATDSGEKL</sequence>
<accession>H6MUN8</accession>
<dbReference type="KEGG" id="gpo:GPOL_c30070"/>
<proteinExistence type="predicted"/>
<evidence type="ECO:0000313" key="1">
    <source>
        <dbReference type="EMBL" id="AFA74022.1"/>
    </source>
</evidence>
<dbReference type="STRING" id="1112204.GPOL_c30070"/>
<reference evidence="1 2" key="1">
    <citation type="journal article" date="2012" name="Appl. Environ. Microbiol.">
        <title>Involvement of two latex-clearing proteins during rubber degradation and insights into the subsequent degradation pathway revealed by the genome sequence of Gordonia polyisoprenivorans strain VH2.</title>
        <authorList>
            <person name="Hiessl S."/>
            <person name="Schuldes J."/>
            <person name="Thurmer A."/>
            <person name="Halbsguth T."/>
            <person name="Broker D."/>
            <person name="Angelov A."/>
            <person name="Liebl W."/>
            <person name="Daniel R."/>
            <person name="Steinbuchel A."/>
        </authorList>
    </citation>
    <scope>NUCLEOTIDE SEQUENCE [LARGE SCALE GENOMIC DNA]</scope>
    <source>
        <strain evidence="2">DSM 44266 / VH2</strain>
    </source>
</reference>
<gene>
    <name evidence="1" type="ordered locus">GPOL_c30070</name>
</gene>